<accession>A0A392TEZ2</accession>
<evidence type="ECO:0000313" key="3">
    <source>
        <dbReference type="Proteomes" id="UP000265520"/>
    </source>
</evidence>
<feature type="non-terminal residue" evidence="2">
    <location>
        <position position="60"/>
    </location>
</feature>
<name>A0A392TEZ2_9FABA</name>
<protein>
    <submittedName>
        <fullName evidence="2">Uncharacterized protein</fullName>
    </submittedName>
</protein>
<dbReference type="AlphaFoldDB" id="A0A392TEZ2"/>
<evidence type="ECO:0000313" key="2">
    <source>
        <dbReference type="EMBL" id="MCI58686.1"/>
    </source>
</evidence>
<keyword evidence="3" id="KW-1185">Reference proteome</keyword>
<comment type="caution">
    <text evidence="2">The sequence shown here is derived from an EMBL/GenBank/DDBJ whole genome shotgun (WGS) entry which is preliminary data.</text>
</comment>
<feature type="region of interest" description="Disordered" evidence="1">
    <location>
        <begin position="32"/>
        <end position="60"/>
    </location>
</feature>
<dbReference type="EMBL" id="LXQA010550218">
    <property type="protein sequence ID" value="MCI58686.1"/>
    <property type="molecule type" value="Genomic_DNA"/>
</dbReference>
<reference evidence="2 3" key="1">
    <citation type="journal article" date="2018" name="Front. Plant Sci.">
        <title>Red Clover (Trifolium pratense) and Zigzag Clover (T. medium) - A Picture of Genomic Similarities and Differences.</title>
        <authorList>
            <person name="Dluhosova J."/>
            <person name="Istvanek J."/>
            <person name="Nedelnik J."/>
            <person name="Repkova J."/>
        </authorList>
    </citation>
    <scope>NUCLEOTIDE SEQUENCE [LARGE SCALE GENOMIC DNA]</scope>
    <source>
        <strain evidence="3">cv. 10/8</strain>
        <tissue evidence="2">Leaf</tissue>
    </source>
</reference>
<proteinExistence type="predicted"/>
<sequence length="60" mass="6597">MKKFRVMVCEEEECLKKNLSSLILTRAGAARQLSAPGRDKTVPTALSEPLLAPGRRYPAP</sequence>
<evidence type="ECO:0000256" key="1">
    <source>
        <dbReference type="SAM" id="MobiDB-lite"/>
    </source>
</evidence>
<organism evidence="2 3">
    <name type="scientific">Trifolium medium</name>
    <dbReference type="NCBI Taxonomy" id="97028"/>
    <lineage>
        <taxon>Eukaryota</taxon>
        <taxon>Viridiplantae</taxon>
        <taxon>Streptophyta</taxon>
        <taxon>Embryophyta</taxon>
        <taxon>Tracheophyta</taxon>
        <taxon>Spermatophyta</taxon>
        <taxon>Magnoliopsida</taxon>
        <taxon>eudicotyledons</taxon>
        <taxon>Gunneridae</taxon>
        <taxon>Pentapetalae</taxon>
        <taxon>rosids</taxon>
        <taxon>fabids</taxon>
        <taxon>Fabales</taxon>
        <taxon>Fabaceae</taxon>
        <taxon>Papilionoideae</taxon>
        <taxon>50 kb inversion clade</taxon>
        <taxon>NPAAA clade</taxon>
        <taxon>Hologalegina</taxon>
        <taxon>IRL clade</taxon>
        <taxon>Trifolieae</taxon>
        <taxon>Trifolium</taxon>
    </lineage>
</organism>
<dbReference type="Proteomes" id="UP000265520">
    <property type="component" value="Unassembled WGS sequence"/>
</dbReference>